<dbReference type="GO" id="GO:0016787">
    <property type="term" value="F:hydrolase activity"/>
    <property type="evidence" value="ECO:0007669"/>
    <property type="project" value="UniProtKB-KW"/>
</dbReference>
<dbReference type="SUPFAM" id="SSF52540">
    <property type="entry name" value="P-loop containing nucleoside triphosphate hydrolases"/>
    <property type="match status" value="1"/>
</dbReference>
<keyword evidence="2 10" id="KW-0547">Nucleotide-binding</keyword>
<evidence type="ECO:0000313" key="12">
    <source>
        <dbReference type="EMBL" id="CAH2030153.1"/>
    </source>
</evidence>
<feature type="binding site" evidence="10">
    <location>
        <begin position="28"/>
        <end position="35"/>
    </location>
    <ligand>
        <name>ATP</name>
        <dbReference type="ChEBI" id="CHEBI:30616"/>
    </ligand>
</feature>
<dbReference type="Gene3D" id="3.40.50.300">
    <property type="entry name" value="P-loop containing nucleotide triphosphate hydrolases"/>
    <property type="match status" value="2"/>
</dbReference>
<comment type="catalytic activity">
    <reaction evidence="9">
        <text>ATP + H2O = ADP + phosphate + H(+)</text>
        <dbReference type="Rhea" id="RHEA:13065"/>
        <dbReference type="ChEBI" id="CHEBI:15377"/>
        <dbReference type="ChEBI" id="CHEBI:15378"/>
        <dbReference type="ChEBI" id="CHEBI:30616"/>
        <dbReference type="ChEBI" id="CHEBI:43474"/>
        <dbReference type="ChEBI" id="CHEBI:456216"/>
        <dbReference type="EC" id="5.6.2.4"/>
    </reaction>
</comment>
<evidence type="ECO:0000313" key="13">
    <source>
        <dbReference type="Proteomes" id="UP001295463"/>
    </source>
</evidence>
<evidence type="ECO:0000256" key="8">
    <source>
        <dbReference type="ARBA" id="ARBA00034808"/>
    </source>
</evidence>
<organism evidence="12 13">
    <name type="scientific">Trichlorobacter ammonificans</name>
    <dbReference type="NCBI Taxonomy" id="2916410"/>
    <lineage>
        <taxon>Bacteria</taxon>
        <taxon>Pseudomonadati</taxon>
        <taxon>Thermodesulfobacteriota</taxon>
        <taxon>Desulfuromonadia</taxon>
        <taxon>Geobacterales</taxon>
        <taxon>Geobacteraceae</taxon>
        <taxon>Trichlorobacter</taxon>
    </lineage>
</organism>
<evidence type="ECO:0000256" key="7">
    <source>
        <dbReference type="ARBA" id="ARBA00034617"/>
    </source>
</evidence>
<dbReference type="PROSITE" id="PS51198">
    <property type="entry name" value="UVRD_HELICASE_ATP_BIND"/>
    <property type="match status" value="1"/>
</dbReference>
<sequence>MRGNLPKPIKKQREVLYMPSAGHTAVFGTAGSGKTTLALYRAAYLSEPSMPHAGRTLLLTFNKTLVTYLKYLKPFELQNVQVETYHTFARGYLNNRGKMSRNCICDPDYRNAFISQAVKAVESAYEPSKFFKRPFEFFSDEIQWIFSHGITSQEEYVEVERVGRIGTNLSRKLRPVMYEILNKYLEIRTAAGKLYDWDDIAIAARKEFEEDSSARFYKHIIVDEGQDFSPEMIRSLAAAIPEDGSLSFFGDVAQQIYGQRMSWRSAGLKIPQQWFFKENYRNTKQIAQLGLAISRMPFFQDIPDLVEPTSPRADGALPALVGCTDKDQQVEIALRAARSAGKTQSVAILVKDRAQERIFSSALGANATRLHRDLQVWNDGPGIYHGTYHAAKGLEFDVVILPFLDADNLPDPDYMTSHGEEDGLTHDGRLLYVAVTRAKTSLILLYTGELTPLLPVDESLYQRVKP</sequence>
<proteinExistence type="inferred from homology"/>
<dbReference type="PANTHER" id="PTHR11070:SF3">
    <property type="entry name" value="DNA 3'-5' HELICASE"/>
    <property type="match status" value="1"/>
</dbReference>
<dbReference type="InterPro" id="IPR014017">
    <property type="entry name" value="DNA_helicase_UvrD-like_C"/>
</dbReference>
<reference evidence="12 13" key="1">
    <citation type="submission" date="2022-03" db="EMBL/GenBank/DDBJ databases">
        <authorList>
            <person name="Koch H."/>
        </authorList>
    </citation>
    <scope>NUCLEOTIDE SEQUENCE [LARGE SCALE GENOMIC DNA]</scope>
    <source>
        <strain evidence="12 13">G1</strain>
    </source>
</reference>
<dbReference type="EMBL" id="OW150024">
    <property type="protein sequence ID" value="CAH2030153.1"/>
    <property type="molecule type" value="Genomic_DNA"/>
</dbReference>
<keyword evidence="4 10" id="KW-0347">Helicase</keyword>
<dbReference type="Pfam" id="PF13361">
    <property type="entry name" value="UvrD_C"/>
    <property type="match status" value="1"/>
</dbReference>
<evidence type="ECO:0000256" key="5">
    <source>
        <dbReference type="ARBA" id="ARBA00022840"/>
    </source>
</evidence>
<dbReference type="RefSeq" id="WP_305731110.1">
    <property type="nucleotide sequence ID" value="NZ_OW150024.1"/>
</dbReference>
<evidence type="ECO:0000256" key="9">
    <source>
        <dbReference type="ARBA" id="ARBA00048988"/>
    </source>
</evidence>
<feature type="domain" description="UvrD-like helicase ATP-binding" evidence="11">
    <location>
        <begin position="7"/>
        <end position="295"/>
    </location>
</feature>
<evidence type="ECO:0000256" key="4">
    <source>
        <dbReference type="ARBA" id="ARBA00022806"/>
    </source>
</evidence>
<comment type="similarity">
    <text evidence="1">Belongs to the helicase family. UvrD subfamily.</text>
</comment>
<gene>
    <name evidence="12" type="ORF">GEAMG1_0331</name>
</gene>
<evidence type="ECO:0000256" key="10">
    <source>
        <dbReference type="PROSITE-ProRule" id="PRU00560"/>
    </source>
</evidence>
<dbReference type="InterPro" id="IPR013986">
    <property type="entry name" value="DExx_box_DNA_helicase_dom_sf"/>
</dbReference>
<name>A0ABN8HFT8_9BACT</name>
<comment type="catalytic activity">
    <reaction evidence="7">
        <text>Couples ATP hydrolysis with the unwinding of duplex DNA by translocating in the 3'-5' direction.</text>
        <dbReference type="EC" id="5.6.2.4"/>
    </reaction>
</comment>
<keyword evidence="13" id="KW-1185">Reference proteome</keyword>
<protein>
    <recommendedName>
        <fullName evidence="8">DNA 3'-5' helicase</fullName>
        <ecNumber evidence="8">5.6.2.4</ecNumber>
    </recommendedName>
</protein>
<keyword evidence="3 10" id="KW-0378">Hydrolase</keyword>
<dbReference type="PANTHER" id="PTHR11070">
    <property type="entry name" value="UVRD / RECB / PCRA DNA HELICASE FAMILY MEMBER"/>
    <property type="match status" value="1"/>
</dbReference>
<dbReference type="InterPro" id="IPR014016">
    <property type="entry name" value="UvrD-like_ATP-bd"/>
</dbReference>
<dbReference type="EC" id="5.6.2.4" evidence="8"/>
<dbReference type="Proteomes" id="UP001295463">
    <property type="component" value="Chromosome"/>
</dbReference>
<dbReference type="Pfam" id="PF00580">
    <property type="entry name" value="UvrD-helicase"/>
    <property type="match status" value="1"/>
</dbReference>
<evidence type="ECO:0000256" key="6">
    <source>
        <dbReference type="ARBA" id="ARBA00023235"/>
    </source>
</evidence>
<evidence type="ECO:0000256" key="1">
    <source>
        <dbReference type="ARBA" id="ARBA00009922"/>
    </source>
</evidence>
<evidence type="ECO:0000256" key="3">
    <source>
        <dbReference type="ARBA" id="ARBA00022801"/>
    </source>
</evidence>
<keyword evidence="5 10" id="KW-0067">ATP-binding</keyword>
<dbReference type="GO" id="GO:0003678">
    <property type="term" value="F:DNA helicase activity"/>
    <property type="evidence" value="ECO:0007669"/>
    <property type="project" value="UniProtKB-EC"/>
</dbReference>
<dbReference type="InterPro" id="IPR000212">
    <property type="entry name" value="DNA_helicase_UvrD/REP"/>
</dbReference>
<keyword evidence="6" id="KW-0413">Isomerase</keyword>
<dbReference type="InterPro" id="IPR027417">
    <property type="entry name" value="P-loop_NTPase"/>
</dbReference>
<evidence type="ECO:0000259" key="11">
    <source>
        <dbReference type="PROSITE" id="PS51198"/>
    </source>
</evidence>
<dbReference type="Gene3D" id="1.10.10.160">
    <property type="match status" value="1"/>
</dbReference>
<accession>A0ABN8HFT8</accession>
<evidence type="ECO:0000256" key="2">
    <source>
        <dbReference type="ARBA" id="ARBA00022741"/>
    </source>
</evidence>